<gene>
    <name evidence="2" type="ORF">BD626DRAFT_97819</name>
</gene>
<dbReference type="Proteomes" id="UP000320762">
    <property type="component" value="Unassembled WGS sequence"/>
</dbReference>
<evidence type="ECO:0000313" key="2">
    <source>
        <dbReference type="EMBL" id="TRM55286.1"/>
    </source>
</evidence>
<name>A0A550BRX3_9AGAR</name>
<evidence type="ECO:0000313" key="3">
    <source>
        <dbReference type="Proteomes" id="UP000320762"/>
    </source>
</evidence>
<reference evidence="2 3" key="1">
    <citation type="journal article" date="2019" name="New Phytol.">
        <title>Comparative genomics reveals unique wood-decay strategies and fruiting body development in the Schizophyllaceae.</title>
        <authorList>
            <person name="Almasi E."/>
            <person name="Sahu N."/>
            <person name="Krizsan K."/>
            <person name="Balint B."/>
            <person name="Kovacs G.M."/>
            <person name="Kiss B."/>
            <person name="Cseklye J."/>
            <person name="Drula E."/>
            <person name="Henrissat B."/>
            <person name="Nagy I."/>
            <person name="Chovatia M."/>
            <person name="Adam C."/>
            <person name="LaButti K."/>
            <person name="Lipzen A."/>
            <person name="Riley R."/>
            <person name="Grigoriev I.V."/>
            <person name="Nagy L.G."/>
        </authorList>
    </citation>
    <scope>NUCLEOTIDE SEQUENCE [LARGE SCALE GENOMIC DNA]</scope>
    <source>
        <strain evidence="2 3">NL-1724</strain>
    </source>
</reference>
<comment type="caution">
    <text evidence="2">The sequence shown here is derived from an EMBL/GenBank/DDBJ whole genome shotgun (WGS) entry which is preliminary data.</text>
</comment>
<sequence length="262" mass="28632">MTTVSMPPETSTTTTLSWCTTIATHRHFLLCRATSGCCASVVVVVDAGDPRSDAVTTHCRVTLCLLHAMEERGLMLWVPGAATRLPPGSDAKSCAAEGRVQGDGAQRRRGVVSNFGLGWRGLGDEEDVASPMHAGARAREMGARPKAAHWGGAKRRHHPRTCSRGFDDGAGGRDVAGRRRRSRGRRPRRGAARSAAIPVLSACRRPLTVRPWNPKTNSMYWPLRRRAIDHVEGALHQCDYVVLQTIQRRRRAGNFGLRSSTP</sequence>
<feature type="compositionally biased region" description="Basic residues" evidence="1">
    <location>
        <begin position="178"/>
        <end position="191"/>
    </location>
</feature>
<protein>
    <submittedName>
        <fullName evidence="2">Uncharacterized protein</fullName>
    </submittedName>
</protein>
<feature type="compositionally biased region" description="Basic and acidic residues" evidence="1">
    <location>
        <begin position="165"/>
        <end position="177"/>
    </location>
</feature>
<evidence type="ECO:0000256" key="1">
    <source>
        <dbReference type="SAM" id="MobiDB-lite"/>
    </source>
</evidence>
<accession>A0A550BRX3</accession>
<proteinExistence type="predicted"/>
<keyword evidence="3" id="KW-1185">Reference proteome</keyword>
<feature type="compositionally biased region" description="Basic residues" evidence="1">
    <location>
        <begin position="152"/>
        <end position="161"/>
    </location>
</feature>
<feature type="region of interest" description="Disordered" evidence="1">
    <location>
        <begin position="149"/>
        <end position="194"/>
    </location>
</feature>
<organism evidence="2 3">
    <name type="scientific">Schizophyllum amplum</name>
    <dbReference type="NCBI Taxonomy" id="97359"/>
    <lineage>
        <taxon>Eukaryota</taxon>
        <taxon>Fungi</taxon>
        <taxon>Dikarya</taxon>
        <taxon>Basidiomycota</taxon>
        <taxon>Agaricomycotina</taxon>
        <taxon>Agaricomycetes</taxon>
        <taxon>Agaricomycetidae</taxon>
        <taxon>Agaricales</taxon>
        <taxon>Schizophyllaceae</taxon>
        <taxon>Schizophyllum</taxon>
    </lineage>
</organism>
<dbReference type="EMBL" id="VDMD01000194">
    <property type="protein sequence ID" value="TRM55286.1"/>
    <property type="molecule type" value="Genomic_DNA"/>
</dbReference>
<dbReference type="AlphaFoldDB" id="A0A550BRX3"/>